<proteinExistence type="predicted"/>
<dbReference type="InterPro" id="IPR025227">
    <property type="entry name" value="DUF4169"/>
</dbReference>
<protein>
    <recommendedName>
        <fullName evidence="3">DUF4169 domain-containing protein</fullName>
    </recommendedName>
</protein>
<evidence type="ECO:0008006" key="3">
    <source>
        <dbReference type="Google" id="ProtNLM"/>
    </source>
</evidence>
<gene>
    <name evidence="1" type="ORF">GMJLKIPL_5495</name>
</gene>
<comment type="caution">
    <text evidence="1">The sequence shown here is derived from an EMBL/GenBank/DDBJ whole genome shotgun (WGS) entry which is preliminary data.</text>
</comment>
<dbReference type="Proteomes" id="UP001055153">
    <property type="component" value="Unassembled WGS sequence"/>
</dbReference>
<organism evidence="1 2">
    <name type="scientific">Methylobacterium isbiliense</name>
    <dbReference type="NCBI Taxonomy" id="315478"/>
    <lineage>
        <taxon>Bacteria</taxon>
        <taxon>Pseudomonadati</taxon>
        <taxon>Pseudomonadota</taxon>
        <taxon>Alphaproteobacteria</taxon>
        <taxon>Hyphomicrobiales</taxon>
        <taxon>Methylobacteriaceae</taxon>
        <taxon>Methylobacterium</taxon>
    </lineage>
</organism>
<keyword evidence="2" id="KW-1185">Reference proteome</keyword>
<dbReference type="RefSeq" id="WP_238240925.1">
    <property type="nucleotide sequence ID" value="NZ_BPQQ01000081.1"/>
</dbReference>
<name>A0ABQ4SM80_9HYPH</name>
<sequence>MADIINLRQARKAKARVLKAAEAAENRVAFGAPKKAKTLAEARRAIEVSRHEGHRLEGPDRSE</sequence>
<evidence type="ECO:0000313" key="2">
    <source>
        <dbReference type="Proteomes" id="UP001055153"/>
    </source>
</evidence>
<accession>A0ABQ4SM80</accession>
<dbReference type="Pfam" id="PF13770">
    <property type="entry name" value="DUF4169"/>
    <property type="match status" value="1"/>
</dbReference>
<evidence type="ECO:0000313" key="1">
    <source>
        <dbReference type="EMBL" id="GJE03538.1"/>
    </source>
</evidence>
<dbReference type="EMBL" id="BPQQ01000081">
    <property type="protein sequence ID" value="GJE03538.1"/>
    <property type="molecule type" value="Genomic_DNA"/>
</dbReference>
<reference evidence="1" key="2">
    <citation type="submission" date="2021-08" db="EMBL/GenBank/DDBJ databases">
        <authorList>
            <person name="Tani A."/>
            <person name="Ola A."/>
            <person name="Ogura Y."/>
            <person name="Katsura K."/>
            <person name="Hayashi T."/>
        </authorList>
    </citation>
    <scope>NUCLEOTIDE SEQUENCE</scope>
    <source>
        <strain evidence="1">DSM 17168</strain>
    </source>
</reference>
<reference evidence="1" key="1">
    <citation type="journal article" date="2021" name="Front. Microbiol.">
        <title>Comprehensive Comparative Genomics and Phenotyping of Methylobacterium Species.</title>
        <authorList>
            <person name="Alessa O."/>
            <person name="Ogura Y."/>
            <person name="Fujitani Y."/>
            <person name="Takami H."/>
            <person name="Hayashi T."/>
            <person name="Sahin N."/>
            <person name="Tani A."/>
        </authorList>
    </citation>
    <scope>NUCLEOTIDE SEQUENCE</scope>
    <source>
        <strain evidence="1">DSM 17168</strain>
    </source>
</reference>